<feature type="transmembrane region" description="Helical" evidence="6">
    <location>
        <begin position="51"/>
        <end position="71"/>
    </location>
</feature>
<feature type="transmembrane region" description="Helical" evidence="6">
    <location>
        <begin position="141"/>
        <end position="160"/>
    </location>
</feature>
<dbReference type="GO" id="GO:0016020">
    <property type="term" value="C:membrane"/>
    <property type="evidence" value="ECO:0007669"/>
    <property type="project" value="UniProtKB-SubCell"/>
</dbReference>
<evidence type="ECO:0000256" key="1">
    <source>
        <dbReference type="ARBA" id="ARBA00004141"/>
    </source>
</evidence>
<dbReference type="InterPro" id="IPR050638">
    <property type="entry name" value="AA-Vitamin_Transporters"/>
</dbReference>
<evidence type="ECO:0000256" key="6">
    <source>
        <dbReference type="SAM" id="Phobius"/>
    </source>
</evidence>
<evidence type="ECO:0000256" key="4">
    <source>
        <dbReference type="ARBA" id="ARBA00023136"/>
    </source>
</evidence>
<gene>
    <name evidence="8" type="ORF">LCGC14_0504980</name>
</gene>
<proteinExistence type="predicted"/>
<protein>
    <recommendedName>
        <fullName evidence="7">EamA domain-containing protein</fullName>
    </recommendedName>
</protein>
<feature type="transmembrane region" description="Helical" evidence="6">
    <location>
        <begin position="263"/>
        <end position="283"/>
    </location>
</feature>
<evidence type="ECO:0000259" key="7">
    <source>
        <dbReference type="Pfam" id="PF00892"/>
    </source>
</evidence>
<evidence type="ECO:0000256" key="5">
    <source>
        <dbReference type="SAM" id="MobiDB-lite"/>
    </source>
</evidence>
<sequence length="339" mass="36008">MRSQTDTSLPATTINRSMTLGEWGMLLTLSVLWGGSFFFTEVAVKELPPFTIVVLRVGLASVILFAALRLLGVRMPRERRVWAAFLVMGLINNAVPFSLFVWGQTQIASGLAAILNATTPLFTVLVAHVLTDDEKLTGKRFAGVVAGLGGVFVMIGPAALEGFGLAVLAQFACLAAALSYAFAGIFGRRFKRMGVAPLATATGQVTASTLLLLPLALVVDRPWTLAMPGLPTVGAILGIAALSTALAYVLYFRILATAGATNLLLVTFLIPVSAIILGSLVLGERLDPRHFLGMGLIGIGLAAIDGRLLGLGRRRSLSERRSARETQRPDPEIDQGRDL</sequence>
<dbReference type="InterPro" id="IPR037185">
    <property type="entry name" value="EmrE-like"/>
</dbReference>
<reference evidence="8" key="1">
    <citation type="journal article" date="2015" name="Nature">
        <title>Complex archaea that bridge the gap between prokaryotes and eukaryotes.</title>
        <authorList>
            <person name="Spang A."/>
            <person name="Saw J.H."/>
            <person name="Jorgensen S.L."/>
            <person name="Zaremba-Niedzwiedzka K."/>
            <person name="Martijn J."/>
            <person name="Lind A.E."/>
            <person name="van Eijk R."/>
            <person name="Schleper C."/>
            <person name="Guy L."/>
            <person name="Ettema T.J."/>
        </authorList>
    </citation>
    <scope>NUCLEOTIDE SEQUENCE</scope>
</reference>
<dbReference type="SUPFAM" id="SSF103481">
    <property type="entry name" value="Multidrug resistance efflux transporter EmrE"/>
    <property type="match status" value="2"/>
</dbReference>
<dbReference type="InterPro" id="IPR000620">
    <property type="entry name" value="EamA_dom"/>
</dbReference>
<name>A0A0F9S2S0_9ZZZZ</name>
<dbReference type="Pfam" id="PF00892">
    <property type="entry name" value="EamA"/>
    <property type="match status" value="2"/>
</dbReference>
<keyword evidence="4 6" id="KW-0472">Membrane</keyword>
<keyword evidence="3 6" id="KW-1133">Transmembrane helix</keyword>
<dbReference type="AlphaFoldDB" id="A0A0F9S2S0"/>
<comment type="caution">
    <text evidence="8">The sequence shown here is derived from an EMBL/GenBank/DDBJ whole genome shotgun (WGS) entry which is preliminary data.</text>
</comment>
<accession>A0A0F9S2S0</accession>
<evidence type="ECO:0000256" key="3">
    <source>
        <dbReference type="ARBA" id="ARBA00022989"/>
    </source>
</evidence>
<dbReference type="PANTHER" id="PTHR32322">
    <property type="entry name" value="INNER MEMBRANE TRANSPORTER"/>
    <property type="match status" value="1"/>
</dbReference>
<feature type="region of interest" description="Disordered" evidence="5">
    <location>
        <begin position="319"/>
        <end position="339"/>
    </location>
</feature>
<feature type="transmembrane region" description="Helical" evidence="6">
    <location>
        <begin position="108"/>
        <end position="129"/>
    </location>
</feature>
<feature type="transmembrane region" description="Helical" evidence="6">
    <location>
        <begin position="20"/>
        <end position="39"/>
    </location>
</feature>
<evidence type="ECO:0000313" key="8">
    <source>
        <dbReference type="EMBL" id="KKN63125.1"/>
    </source>
</evidence>
<feature type="domain" description="EamA" evidence="7">
    <location>
        <begin position="25"/>
        <end position="155"/>
    </location>
</feature>
<evidence type="ECO:0000256" key="2">
    <source>
        <dbReference type="ARBA" id="ARBA00022692"/>
    </source>
</evidence>
<feature type="transmembrane region" description="Helical" evidence="6">
    <location>
        <begin position="289"/>
        <end position="311"/>
    </location>
</feature>
<feature type="transmembrane region" description="Helical" evidence="6">
    <location>
        <begin position="166"/>
        <end position="186"/>
    </location>
</feature>
<keyword evidence="2 6" id="KW-0812">Transmembrane</keyword>
<feature type="transmembrane region" description="Helical" evidence="6">
    <location>
        <begin position="230"/>
        <end position="251"/>
    </location>
</feature>
<feature type="transmembrane region" description="Helical" evidence="6">
    <location>
        <begin position="83"/>
        <end position="102"/>
    </location>
</feature>
<dbReference type="EMBL" id="LAZR01000600">
    <property type="protein sequence ID" value="KKN63125.1"/>
    <property type="molecule type" value="Genomic_DNA"/>
</dbReference>
<feature type="transmembrane region" description="Helical" evidence="6">
    <location>
        <begin position="198"/>
        <end position="218"/>
    </location>
</feature>
<comment type="subcellular location">
    <subcellularLocation>
        <location evidence="1">Membrane</location>
        <topology evidence="1">Multi-pass membrane protein</topology>
    </subcellularLocation>
</comment>
<feature type="domain" description="EamA" evidence="7">
    <location>
        <begin position="170"/>
        <end position="303"/>
    </location>
</feature>
<organism evidence="8">
    <name type="scientific">marine sediment metagenome</name>
    <dbReference type="NCBI Taxonomy" id="412755"/>
    <lineage>
        <taxon>unclassified sequences</taxon>
        <taxon>metagenomes</taxon>
        <taxon>ecological metagenomes</taxon>
    </lineage>
</organism>
<dbReference type="PANTHER" id="PTHR32322:SF9">
    <property type="entry name" value="AMINO-ACID METABOLITE EFFLUX PUMP-RELATED"/>
    <property type="match status" value="1"/>
</dbReference>